<dbReference type="PROSITE" id="PS50206">
    <property type="entry name" value="RHODANESE_3"/>
    <property type="match status" value="1"/>
</dbReference>
<dbReference type="RefSeq" id="WP_268043787.1">
    <property type="nucleotide sequence ID" value="NZ_CP104064.1"/>
</dbReference>
<name>A0ABY6Z0Q3_9BACL</name>
<dbReference type="SUPFAM" id="SSF52821">
    <property type="entry name" value="Rhodanese/Cell cycle control phosphatase"/>
    <property type="match status" value="1"/>
</dbReference>
<organism evidence="2 3">
    <name type="scientific">Alicyclobacillus dauci</name>
    <dbReference type="NCBI Taxonomy" id="1475485"/>
    <lineage>
        <taxon>Bacteria</taxon>
        <taxon>Bacillati</taxon>
        <taxon>Bacillota</taxon>
        <taxon>Bacilli</taxon>
        <taxon>Bacillales</taxon>
        <taxon>Alicyclobacillaceae</taxon>
        <taxon>Alicyclobacillus</taxon>
    </lineage>
</organism>
<protein>
    <submittedName>
        <fullName evidence="2">Rhodanese-like domain-containing protein</fullName>
    </submittedName>
</protein>
<dbReference type="InterPro" id="IPR036873">
    <property type="entry name" value="Rhodanese-like_dom_sf"/>
</dbReference>
<reference evidence="2" key="1">
    <citation type="submission" date="2022-08" db="EMBL/GenBank/DDBJ databases">
        <title>Alicyclobacillus dauci DSM2870, complete genome.</title>
        <authorList>
            <person name="Wang Q."/>
            <person name="Cai R."/>
            <person name="Wang Z."/>
        </authorList>
    </citation>
    <scope>NUCLEOTIDE SEQUENCE</scope>
    <source>
        <strain evidence="2">DSM 28700</strain>
    </source>
</reference>
<sequence length="106" mass="12066">MTNQLIINILPLDVKERLKRGESLVIVDVREVAEVVREGMIPRAKHVPLSNLADRYQEFDPRQETILVCRSGGRSHKACEFLVKMGYSNVKNMLGGMNAWDGDIER</sequence>
<dbReference type="Pfam" id="PF00581">
    <property type="entry name" value="Rhodanese"/>
    <property type="match status" value="1"/>
</dbReference>
<gene>
    <name evidence="2" type="ORF">NZD86_19860</name>
</gene>
<dbReference type="InterPro" id="IPR001763">
    <property type="entry name" value="Rhodanese-like_dom"/>
</dbReference>
<dbReference type="InterPro" id="IPR050229">
    <property type="entry name" value="GlpE_sulfurtransferase"/>
</dbReference>
<dbReference type="PANTHER" id="PTHR43031">
    <property type="entry name" value="FAD-DEPENDENT OXIDOREDUCTASE"/>
    <property type="match status" value="1"/>
</dbReference>
<feature type="domain" description="Rhodanese" evidence="1">
    <location>
        <begin position="20"/>
        <end position="106"/>
    </location>
</feature>
<evidence type="ECO:0000259" key="1">
    <source>
        <dbReference type="PROSITE" id="PS50206"/>
    </source>
</evidence>
<dbReference type="CDD" id="cd00158">
    <property type="entry name" value="RHOD"/>
    <property type="match status" value="1"/>
</dbReference>
<dbReference type="Proteomes" id="UP001164803">
    <property type="component" value="Chromosome"/>
</dbReference>
<evidence type="ECO:0000313" key="2">
    <source>
        <dbReference type="EMBL" id="WAH36447.1"/>
    </source>
</evidence>
<dbReference type="Gene3D" id="3.40.250.10">
    <property type="entry name" value="Rhodanese-like domain"/>
    <property type="match status" value="1"/>
</dbReference>
<proteinExistence type="predicted"/>
<dbReference type="PANTHER" id="PTHR43031:SF17">
    <property type="entry name" value="SULFURTRANSFERASE YTWF-RELATED"/>
    <property type="match status" value="1"/>
</dbReference>
<accession>A0ABY6Z0Q3</accession>
<keyword evidence="3" id="KW-1185">Reference proteome</keyword>
<dbReference type="SMART" id="SM00450">
    <property type="entry name" value="RHOD"/>
    <property type="match status" value="1"/>
</dbReference>
<evidence type="ECO:0000313" key="3">
    <source>
        <dbReference type="Proteomes" id="UP001164803"/>
    </source>
</evidence>
<dbReference type="EMBL" id="CP104064">
    <property type="protein sequence ID" value="WAH36447.1"/>
    <property type="molecule type" value="Genomic_DNA"/>
</dbReference>